<protein>
    <submittedName>
        <fullName evidence="2">FBP domain-containing protein</fullName>
    </submittedName>
</protein>
<feature type="domain" description="Elongation factor G-binding protein C-terminal treble-clef zinc-finger" evidence="1">
    <location>
        <begin position="8"/>
        <end position="158"/>
    </location>
</feature>
<proteinExistence type="predicted"/>
<dbReference type="Proteomes" id="UP001501821">
    <property type="component" value="Unassembled WGS sequence"/>
</dbReference>
<accession>A0ABP7I220</accession>
<dbReference type="InterPro" id="IPR032330">
    <property type="entry name" value="EF-G-binding_C"/>
</dbReference>
<dbReference type="Pfam" id="PF16571">
    <property type="entry name" value="FBP_C"/>
    <property type="match status" value="1"/>
</dbReference>
<evidence type="ECO:0000313" key="3">
    <source>
        <dbReference type="Proteomes" id="UP001501821"/>
    </source>
</evidence>
<evidence type="ECO:0000313" key="2">
    <source>
        <dbReference type="EMBL" id="GAA3809334.1"/>
    </source>
</evidence>
<evidence type="ECO:0000259" key="1">
    <source>
        <dbReference type="Pfam" id="PF16571"/>
    </source>
</evidence>
<dbReference type="EMBL" id="BAABAH010000002">
    <property type="protein sequence ID" value="GAA3809334.1"/>
    <property type="molecule type" value="Genomic_DNA"/>
</dbReference>
<reference evidence="3" key="1">
    <citation type="journal article" date="2019" name="Int. J. Syst. Evol. Microbiol.">
        <title>The Global Catalogue of Microorganisms (GCM) 10K type strain sequencing project: providing services to taxonomists for standard genome sequencing and annotation.</title>
        <authorList>
            <consortium name="The Broad Institute Genomics Platform"/>
            <consortium name="The Broad Institute Genome Sequencing Center for Infectious Disease"/>
            <person name="Wu L."/>
            <person name="Ma J."/>
        </authorList>
    </citation>
    <scope>NUCLEOTIDE SEQUENCE [LARGE SCALE GENOMIC DNA]</scope>
    <source>
        <strain evidence="3">JCM 16953</strain>
    </source>
</reference>
<organism evidence="2 3">
    <name type="scientific">Nocardioides panacisoli</name>
    <dbReference type="NCBI Taxonomy" id="627624"/>
    <lineage>
        <taxon>Bacteria</taxon>
        <taxon>Bacillati</taxon>
        <taxon>Actinomycetota</taxon>
        <taxon>Actinomycetes</taxon>
        <taxon>Propionibacteriales</taxon>
        <taxon>Nocardioidaceae</taxon>
        <taxon>Nocardioides</taxon>
    </lineage>
</organism>
<keyword evidence="3" id="KW-1185">Reference proteome</keyword>
<dbReference type="RefSeq" id="WP_344772941.1">
    <property type="nucleotide sequence ID" value="NZ_BAABAH010000002.1"/>
</dbReference>
<name>A0ABP7I220_9ACTN</name>
<comment type="caution">
    <text evidence="2">The sequence shown here is derived from an EMBL/GenBank/DDBJ whole genome shotgun (WGS) entry which is preliminary data.</text>
</comment>
<sequence length="160" mass="17632">MNPLTENQIRSAFVNLSKGAAARVNLPADLDERPWEDLDYLGWQDPKAPGRRYLVADLDGRVRAIALRPSDGGVGRTRKTMCDLCLTVGSVGLMVAPRAGRAGQRGDSVGIYICTGLDCSLFVRNIRSNGTIIMEERLTTEQKIERLTANLDTFIARVLR</sequence>
<gene>
    <name evidence="2" type="ORF">GCM10022242_10140</name>
</gene>